<dbReference type="InterPro" id="IPR036278">
    <property type="entry name" value="Sialidase_sf"/>
</dbReference>
<dbReference type="Proteomes" id="UP001147653">
    <property type="component" value="Unassembled WGS sequence"/>
</dbReference>
<dbReference type="Gene3D" id="2.120.10.10">
    <property type="match status" value="1"/>
</dbReference>
<dbReference type="EMBL" id="JAPDDP010000009">
    <property type="protein sequence ID" value="MDA0180078.1"/>
    <property type="molecule type" value="Genomic_DNA"/>
</dbReference>
<accession>A0A9X3S7B2</accession>
<dbReference type="CDD" id="cd15482">
    <property type="entry name" value="Sialidase_non-viral"/>
    <property type="match status" value="1"/>
</dbReference>
<proteinExistence type="predicted"/>
<organism evidence="1 2">
    <name type="scientific">Solirubrobacter phytolaccae</name>
    <dbReference type="NCBI Taxonomy" id="1404360"/>
    <lineage>
        <taxon>Bacteria</taxon>
        <taxon>Bacillati</taxon>
        <taxon>Actinomycetota</taxon>
        <taxon>Thermoleophilia</taxon>
        <taxon>Solirubrobacterales</taxon>
        <taxon>Solirubrobacteraceae</taxon>
        <taxon>Solirubrobacter</taxon>
    </lineage>
</organism>
<sequence>MRQGALLAVDTRTGRSIGRPPGAFWFLLPQAALDGDGRLHVLWGEPQATKAAIPRRRFPATRTRTLWHATYDAATGWSRPEAIHRARGNLLWNRDGAELRADANGGLHAIVPHTTDARGNALVYLRLDGRRWTAHELRIPEAVYASVAADAAGRVTVAAIAPHAGEPNRTLVTASDDGGTSWTAPRAMPAGGQAHGITVREGPDGALHLQWRQNVSGGFLPEVIRHVASPDRGATWSEPSDLKPQEGFQEVRSAVDRCGVVHVVYRTAREQRSELRYVRWHEGWSRPRTLFAGADPATADLGTTRDGQLVLFASAGPATSLVSRLEAGGRAGGS</sequence>
<comment type="caution">
    <text evidence="1">The sequence shown here is derived from an EMBL/GenBank/DDBJ whole genome shotgun (WGS) entry which is preliminary data.</text>
</comment>
<dbReference type="RefSeq" id="WP_270024388.1">
    <property type="nucleotide sequence ID" value="NZ_JAPDDP010000009.1"/>
</dbReference>
<dbReference type="SUPFAM" id="SSF50939">
    <property type="entry name" value="Sialidases"/>
    <property type="match status" value="1"/>
</dbReference>
<name>A0A9X3S7B2_9ACTN</name>
<dbReference type="AlphaFoldDB" id="A0A9X3S7B2"/>
<evidence type="ECO:0000313" key="1">
    <source>
        <dbReference type="EMBL" id="MDA0180078.1"/>
    </source>
</evidence>
<evidence type="ECO:0000313" key="2">
    <source>
        <dbReference type="Proteomes" id="UP001147653"/>
    </source>
</evidence>
<gene>
    <name evidence="1" type="ORF">OJ997_07205</name>
</gene>
<protein>
    <submittedName>
        <fullName evidence="1">Exo-alpha-sialidase</fullName>
    </submittedName>
</protein>
<reference evidence="1" key="1">
    <citation type="submission" date="2022-10" db="EMBL/GenBank/DDBJ databases">
        <title>The WGS of Solirubrobacter phytolaccae KCTC 29190.</title>
        <authorList>
            <person name="Jiang Z."/>
        </authorList>
    </citation>
    <scope>NUCLEOTIDE SEQUENCE</scope>
    <source>
        <strain evidence="1">KCTC 29190</strain>
    </source>
</reference>
<keyword evidence="2" id="KW-1185">Reference proteome</keyword>